<dbReference type="OrthoDB" id="9876299at2759"/>
<dbReference type="InterPro" id="IPR002347">
    <property type="entry name" value="SDR_fam"/>
</dbReference>
<reference evidence="2" key="1">
    <citation type="submission" date="2019-04" db="EMBL/GenBank/DDBJ databases">
        <title>Sequencing of skin fungus with MAO and IRED activity.</title>
        <authorList>
            <person name="Marsaioli A.J."/>
            <person name="Bonatto J.M.C."/>
            <person name="Reis Junior O."/>
        </authorList>
    </citation>
    <scope>NUCLEOTIDE SEQUENCE</scope>
    <source>
        <strain evidence="2">30M1</strain>
    </source>
</reference>
<dbReference type="AlphaFoldDB" id="A0A9P4WCD7"/>
<dbReference type="Pfam" id="PF00106">
    <property type="entry name" value="adh_short"/>
    <property type="match status" value="1"/>
</dbReference>
<dbReference type="EMBL" id="SWKU01000006">
    <property type="protein sequence ID" value="KAF3005604.1"/>
    <property type="molecule type" value="Genomic_DNA"/>
</dbReference>
<evidence type="ECO:0000313" key="2">
    <source>
        <dbReference type="EMBL" id="KAF3005604.1"/>
    </source>
</evidence>
<dbReference type="PANTHER" id="PTHR43544:SF26">
    <property type="entry name" value="SHORT CHAIN DEHYDROGENASE_REDUCTASE FAMILY OXIDOREDUCTASE (JCVI)"/>
    <property type="match status" value="1"/>
</dbReference>
<keyword evidence="3" id="KW-1185">Reference proteome</keyword>
<accession>A0A9P4WCD7</accession>
<sequence length="139" mass="14818">MESFSVNAFSNVVLYQALSSLLKKSVAPKWISVSSRVASTSAPLPFYPFAAAYGMSKTAQNWFTQTLHTANQSLTAFAIHPGFVRTDMGIAAATGAGIDLPETLNDHSAGKIVNLISSATREGVSGKFFDVDTGEDIPW</sequence>
<dbReference type="InterPro" id="IPR036291">
    <property type="entry name" value="NAD(P)-bd_dom_sf"/>
</dbReference>
<dbReference type="Proteomes" id="UP000801428">
    <property type="component" value="Unassembled WGS sequence"/>
</dbReference>
<dbReference type="Gene3D" id="3.40.50.720">
    <property type="entry name" value="NAD(P)-binding Rossmann-like Domain"/>
    <property type="match status" value="1"/>
</dbReference>
<protein>
    <submittedName>
        <fullName evidence="2">Uncharacterized protein</fullName>
    </submittedName>
</protein>
<dbReference type="SUPFAM" id="SSF51735">
    <property type="entry name" value="NAD(P)-binding Rossmann-fold domains"/>
    <property type="match status" value="1"/>
</dbReference>
<evidence type="ECO:0000256" key="1">
    <source>
        <dbReference type="ARBA" id="ARBA00006484"/>
    </source>
</evidence>
<proteinExistence type="inferred from homology"/>
<dbReference type="InterPro" id="IPR051468">
    <property type="entry name" value="Fungal_SecMetab_SDRs"/>
</dbReference>
<comment type="similarity">
    <text evidence="1">Belongs to the short-chain dehydrogenases/reductases (SDR) family.</text>
</comment>
<dbReference type="PANTHER" id="PTHR43544">
    <property type="entry name" value="SHORT-CHAIN DEHYDROGENASE/REDUCTASE"/>
    <property type="match status" value="1"/>
</dbReference>
<dbReference type="GO" id="GO:0005737">
    <property type="term" value="C:cytoplasm"/>
    <property type="evidence" value="ECO:0007669"/>
    <property type="project" value="TreeGrafter"/>
</dbReference>
<comment type="caution">
    <text evidence="2">The sequence shown here is derived from an EMBL/GenBank/DDBJ whole genome shotgun (WGS) entry which is preliminary data.</text>
</comment>
<evidence type="ECO:0000313" key="3">
    <source>
        <dbReference type="Proteomes" id="UP000801428"/>
    </source>
</evidence>
<gene>
    <name evidence="2" type="ORF">E8E13_001969</name>
</gene>
<name>A0A9P4WCD7_CURKU</name>
<organism evidence="2 3">
    <name type="scientific">Curvularia kusanoi</name>
    <name type="common">Cochliobolus kusanoi</name>
    <dbReference type="NCBI Taxonomy" id="90978"/>
    <lineage>
        <taxon>Eukaryota</taxon>
        <taxon>Fungi</taxon>
        <taxon>Dikarya</taxon>
        <taxon>Ascomycota</taxon>
        <taxon>Pezizomycotina</taxon>
        <taxon>Dothideomycetes</taxon>
        <taxon>Pleosporomycetidae</taxon>
        <taxon>Pleosporales</taxon>
        <taxon>Pleosporineae</taxon>
        <taxon>Pleosporaceae</taxon>
        <taxon>Curvularia</taxon>
    </lineage>
</organism>
<dbReference type="GO" id="GO:0016491">
    <property type="term" value="F:oxidoreductase activity"/>
    <property type="evidence" value="ECO:0007669"/>
    <property type="project" value="TreeGrafter"/>
</dbReference>